<organism evidence="4 5">
    <name type="scientific">Thecamonas trahens ATCC 50062</name>
    <dbReference type="NCBI Taxonomy" id="461836"/>
    <lineage>
        <taxon>Eukaryota</taxon>
        <taxon>Apusozoa</taxon>
        <taxon>Apusomonadida</taxon>
        <taxon>Apusomonadidae</taxon>
        <taxon>Thecamonas</taxon>
    </lineage>
</organism>
<gene>
    <name evidence="4" type="ORF">AMSG_08492</name>
</gene>
<feature type="compositionally biased region" description="Pro residues" evidence="3">
    <location>
        <begin position="276"/>
        <end position="286"/>
    </location>
</feature>
<dbReference type="InterPro" id="IPR001753">
    <property type="entry name" value="Enoyl-CoA_hydra/iso"/>
</dbReference>
<accession>A0A0L0DKA5</accession>
<name>A0A0L0DKA5_THETB</name>
<evidence type="ECO:0000313" key="4">
    <source>
        <dbReference type="EMBL" id="KNC52625.1"/>
    </source>
</evidence>
<proteinExistence type="inferred from homology"/>
<dbReference type="SUPFAM" id="SSF52096">
    <property type="entry name" value="ClpP/crotonase"/>
    <property type="match status" value="1"/>
</dbReference>
<dbReference type="GO" id="GO:0005739">
    <property type="term" value="C:mitochondrion"/>
    <property type="evidence" value="ECO:0007669"/>
    <property type="project" value="TreeGrafter"/>
</dbReference>
<dbReference type="GeneID" id="25567176"/>
<dbReference type="RefSeq" id="XP_013755181.1">
    <property type="nucleotide sequence ID" value="XM_013899727.1"/>
</dbReference>
<keyword evidence="5" id="KW-1185">Reference proteome</keyword>
<dbReference type="GO" id="GO:0006635">
    <property type="term" value="P:fatty acid beta-oxidation"/>
    <property type="evidence" value="ECO:0007669"/>
    <property type="project" value="TreeGrafter"/>
</dbReference>
<dbReference type="OMA" id="EYITRNW"/>
<dbReference type="eggNOG" id="KOG1680">
    <property type="taxonomic scope" value="Eukaryota"/>
</dbReference>
<dbReference type="InterPro" id="IPR018376">
    <property type="entry name" value="Enoyl-CoA_hyd/isom_CS"/>
</dbReference>
<dbReference type="PROSITE" id="PS00166">
    <property type="entry name" value="ENOYL_COA_HYDRATASE"/>
    <property type="match status" value="1"/>
</dbReference>
<dbReference type="EMBL" id="GL349474">
    <property type="protein sequence ID" value="KNC52625.1"/>
    <property type="molecule type" value="Genomic_DNA"/>
</dbReference>
<dbReference type="Gene3D" id="3.90.226.10">
    <property type="entry name" value="2-enoyl-CoA Hydratase, Chain A, domain 1"/>
    <property type="match status" value="1"/>
</dbReference>
<dbReference type="InterPro" id="IPR029045">
    <property type="entry name" value="ClpP/crotonase-like_dom_sf"/>
</dbReference>
<dbReference type="AlphaFoldDB" id="A0A0L0DKA5"/>
<dbReference type="Pfam" id="PF00378">
    <property type="entry name" value="ECH_1"/>
    <property type="match status" value="1"/>
</dbReference>
<sequence>MFVARTAIAAARAGAGPSVGVVGASVVGGVSRPLVATLFSAAQSSYEHIVASVEREGTVGLVRLNRPKALNALCSPLFEELNEALANFDADPKIGAMVVTGSDKAFAAGADISEMADKEFAGVFAGKFLSSWDAITKLTKPVIAAVNGFALGGGCELAMMCDFIIAGDKAQFGQPEIKLGTIPGAGGTQRLTKAIGKSKAMDLCLTGDFMDVHEAKSYGLVARIVPADELVDSSLDTAAKIAGYSQIANAMVRLSTPRSRPHSPRACTWRSASSTPPLPPPTRRRA</sequence>
<evidence type="ECO:0000313" key="5">
    <source>
        <dbReference type="Proteomes" id="UP000054408"/>
    </source>
</evidence>
<dbReference type="PANTHER" id="PTHR11941">
    <property type="entry name" value="ENOYL-COA HYDRATASE-RELATED"/>
    <property type="match status" value="1"/>
</dbReference>
<evidence type="ECO:0000256" key="2">
    <source>
        <dbReference type="RuleBase" id="RU003707"/>
    </source>
</evidence>
<dbReference type="PANTHER" id="PTHR11941:SF54">
    <property type="entry name" value="ENOYL-COA HYDRATASE, MITOCHONDRIAL"/>
    <property type="match status" value="1"/>
</dbReference>
<dbReference type="GO" id="GO:0003824">
    <property type="term" value="F:catalytic activity"/>
    <property type="evidence" value="ECO:0007669"/>
    <property type="project" value="InterPro"/>
</dbReference>
<dbReference type="CDD" id="cd06558">
    <property type="entry name" value="crotonase-like"/>
    <property type="match status" value="1"/>
</dbReference>
<evidence type="ECO:0000256" key="1">
    <source>
        <dbReference type="ARBA" id="ARBA00005254"/>
    </source>
</evidence>
<reference evidence="4 5" key="1">
    <citation type="submission" date="2010-05" db="EMBL/GenBank/DDBJ databases">
        <title>The Genome Sequence of Thecamonas trahens ATCC 50062.</title>
        <authorList>
            <consortium name="The Broad Institute Genome Sequencing Platform"/>
            <person name="Russ C."/>
            <person name="Cuomo C."/>
            <person name="Shea T."/>
            <person name="Young S.K."/>
            <person name="Zeng Q."/>
            <person name="Koehrsen M."/>
            <person name="Haas B."/>
            <person name="Borodovsky M."/>
            <person name="Guigo R."/>
            <person name="Alvarado L."/>
            <person name="Berlin A."/>
            <person name="Bochicchio J."/>
            <person name="Borenstein D."/>
            <person name="Chapman S."/>
            <person name="Chen Z."/>
            <person name="Freedman E."/>
            <person name="Gellesch M."/>
            <person name="Goldberg J."/>
            <person name="Griggs A."/>
            <person name="Gujja S."/>
            <person name="Heilman E."/>
            <person name="Heiman D."/>
            <person name="Hepburn T."/>
            <person name="Howarth C."/>
            <person name="Jen D."/>
            <person name="Larson L."/>
            <person name="Mehta T."/>
            <person name="Park D."/>
            <person name="Pearson M."/>
            <person name="Roberts A."/>
            <person name="Saif S."/>
            <person name="Shenoy N."/>
            <person name="Sisk P."/>
            <person name="Stolte C."/>
            <person name="Sykes S."/>
            <person name="Thomson T."/>
            <person name="Walk T."/>
            <person name="White J."/>
            <person name="Yandava C."/>
            <person name="Burger G."/>
            <person name="Gray M.W."/>
            <person name="Holland P.W.H."/>
            <person name="King N."/>
            <person name="Lang F.B.F."/>
            <person name="Roger A.J."/>
            <person name="Ruiz-Trillo I."/>
            <person name="Lander E."/>
            <person name="Nusbaum C."/>
        </authorList>
    </citation>
    <scope>NUCLEOTIDE SEQUENCE [LARGE SCALE GENOMIC DNA]</scope>
    <source>
        <strain evidence="4 5">ATCC 50062</strain>
    </source>
</reference>
<evidence type="ECO:0000256" key="3">
    <source>
        <dbReference type="SAM" id="MobiDB-lite"/>
    </source>
</evidence>
<dbReference type="FunFam" id="3.90.226.10:FF:000019">
    <property type="entry name" value="Enoyl-CoA hydratase, mitochondrial"/>
    <property type="match status" value="1"/>
</dbReference>
<dbReference type="Proteomes" id="UP000054408">
    <property type="component" value="Unassembled WGS sequence"/>
</dbReference>
<dbReference type="OrthoDB" id="2018133at2759"/>
<feature type="region of interest" description="Disordered" evidence="3">
    <location>
        <begin position="255"/>
        <end position="286"/>
    </location>
</feature>
<protein>
    <submittedName>
        <fullName evidence="4">Enoyl-CoA hydratase</fullName>
    </submittedName>
</protein>
<comment type="similarity">
    <text evidence="1 2">Belongs to the enoyl-CoA hydratase/isomerase family.</text>
</comment>
<dbReference type="STRING" id="461836.A0A0L0DKA5"/>